<organism evidence="3 4">
    <name type="scientific">Knoellia subterranea KCTC 19937</name>
    <dbReference type="NCBI Taxonomy" id="1385521"/>
    <lineage>
        <taxon>Bacteria</taxon>
        <taxon>Bacillati</taxon>
        <taxon>Actinomycetota</taxon>
        <taxon>Actinomycetes</taxon>
        <taxon>Micrococcales</taxon>
        <taxon>Intrasporangiaceae</taxon>
        <taxon>Knoellia</taxon>
    </lineage>
</organism>
<dbReference type="InterPro" id="IPR044925">
    <property type="entry name" value="His-Me_finger_sf"/>
</dbReference>
<dbReference type="GO" id="GO:0016787">
    <property type="term" value="F:hydrolase activity"/>
    <property type="evidence" value="ECO:0007669"/>
    <property type="project" value="UniProtKB-KW"/>
</dbReference>
<dbReference type="SUPFAM" id="SSF54060">
    <property type="entry name" value="His-Me finger endonucleases"/>
    <property type="match status" value="1"/>
</dbReference>
<protein>
    <submittedName>
        <fullName evidence="3">Uncharacterized protein</fullName>
    </submittedName>
</protein>
<evidence type="ECO:0000313" key="4">
    <source>
        <dbReference type="Proteomes" id="UP000030011"/>
    </source>
</evidence>
<sequence length="123" mass="13978">MNSDRGNLDFDNGGSAVNQCSDCWRDGDSFEPRDSVKGDVARMIFYMAVRYEGGDGFANLEPNESVNNNTAPYIGMLSVLKAWSAGDPPDAFEKRRNERIHAQWQHNRNPFIDHPEWVTSIWP</sequence>
<comment type="caution">
    <text evidence="3">The sequence shown here is derived from an EMBL/GenBank/DDBJ whole genome shotgun (WGS) entry which is preliminary data.</text>
</comment>
<gene>
    <name evidence="3" type="ORF">N803_12300</name>
</gene>
<evidence type="ECO:0000256" key="2">
    <source>
        <dbReference type="ARBA" id="ARBA00022801"/>
    </source>
</evidence>
<dbReference type="EMBL" id="AVPK01000004">
    <property type="protein sequence ID" value="KGN37834.1"/>
    <property type="molecule type" value="Genomic_DNA"/>
</dbReference>
<name>A0A0A0JM53_9MICO</name>
<dbReference type="AlphaFoldDB" id="A0A0A0JM53"/>
<dbReference type="PANTHER" id="PTHR33607">
    <property type="entry name" value="ENDONUCLEASE-1"/>
    <property type="match status" value="1"/>
</dbReference>
<proteinExistence type="predicted"/>
<reference evidence="3 4" key="1">
    <citation type="submission" date="2013-08" db="EMBL/GenBank/DDBJ databases">
        <title>The genome sequence of Knoellia subterranea.</title>
        <authorList>
            <person name="Zhu W."/>
            <person name="Wang G."/>
        </authorList>
    </citation>
    <scope>NUCLEOTIDE SEQUENCE [LARGE SCALE GENOMIC DNA]</scope>
    <source>
        <strain evidence="3 4">KCTC 19937</strain>
    </source>
</reference>
<dbReference type="InterPro" id="IPR007346">
    <property type="entry name" value="Endonuclease-I"/>
</dbReference>
<evidence type="ECO:0000256" key="1">
    <source>
        <dbReference type="ARBA" id="ARBA00022722"/>
    </source>
</evidence>
<dbReference type="GO" id="GO:0004518">
    <property type="term" value="F:nuclease activity"/>
    <property type="evidence" value="ECO:0007669"/>
    <property type="project" value="UniProtKB-KW"/>
</dbReference>
<dbReference type="eggNOG" id="COG2356">
    <property type="taxonomic scope" value="Bacteria"/>
</dbReference>
<dbReference type="STRING" id="1385521.N803_12300"/>
<keyword evidence="4" id="KW-1185">Reference proteome</keyword>
<keyword evidence="2" id="KW-0378">Hydrolase</keyword>
<dbReference type="Proteomes" id="UP000030011">
    <property type="component" value="Unassembled WGS sequence"/>
</dbReference>
<accession>A0A0A0JM53</accession>
<dbReference type="Pfam" id="PF04231">
    <property type="entry name" value="Endonuclease_1"/>
    <property type="match status" value="1"/>
</dbReference>
<keyword evidence="1" id="KW-0540">Nuclease</keyword>
<evidence type="ECO:0000313" key="3">
    <source>
        <dbReference type="EMBL" id="KGN37834.1"/>
    </source>
</evidence>
<dbReference type="PANTHER" id="PTHR33607:SF2">
    <property type="entry name" value="ENDONUCLEASE-1"/>
    <property type="match status" value="1"/>
</dbReference>